<evidence type="ECO:0000256" key="1">
    <source>
        <dbReference type="ARBA" id="ARBA00004123"/>
    </source>
</evidence>
<dbReference type="EMBL" id="JBJKFK010001104">
    <property type="protein sequence ID" value="KAL3314079.1"/>
    <property type="molecule type" value="Genomic_DNA"/>
</dbReference>
<keyword evidence="2" id="KW-0479">Metal-binding</keyword>
<dbReference type="AlphaFoldDB" id="A0ABD2Q3E9"/>
<comment type="caution">
    <text evidence="7">The sequence shown here is derived from an EMBL/GenBank/DDBJ whole genome shotgun (WGS) entry which is preliminary data.</text>
</comment>
<dbReference type="GO" id="GO:0005634">
    <property type="term" value="C:nucleus"/>
    <property type="evidence" value="ECO:0007669"/>
    <property type="project" value="UniProtKB-SubCell"/>
</dbReference>
<accession>A0ABD2Q3E9</accession>
<organism evidence="7 8">
    <name type="scientific">Cichlidogyrus casuarinus</name>
    <dbReference type="NCBI Taxonomy" id="1844966"/>
    <lineage>
        <taxon>Eukaryota</taxon>
        <taxon>Metazoa</taxon>
        <taxon>Spiralia</taxon>
        <taxon>Lophotrochozoa</taxon>
        <taxon>Platyhelminthes</taxon>
        <taxon>Monogenea</taxon>
        <taxon>Monopisthocotylea</taxon>
        <taxon>Dactylogyridea</taxon>
        <taxon>Ancyrocephalidae</taxon>
        <taxon>Cichlidogyrus</taxon>
    </lineage>
</organism>
<proteinExistence type="predicted"/>
<sequence>MVDIWTCKKDFHILAISAAVDYKEQMTSVLLSFRRLLHPSTATYISAVIENELEKHKIASKINFIITDNASYFVKGLQDMNQSQWPDFGTDSDSEPSDWGDESNVNSHPEMLSHFYSQRLSCFLHTLDLAHKDAERDTPSFQMLVQHLKTILKACKRNYIRNLMCETYGENFALRSPTEVRWNSKYSLLKSIIAICIRLREMSQNDIHQTTRNFITALETSLKDRFSGVFDLIRGVPKSLSEADTRFGHPIYVLATVLNPRIRLFDNFVNKVANITSQNPVLVKSRLKSACIIALNAFRAVFEPMEAGPPVKKNCKDFSLLEEFFDEEEDNVSRLNAEFEDYISSSNKLCDQSVLEFWRDQKSLTLSRIALEVLKVPESSASVESVFSTASHVQRANRSKMLTKTVARAVMLKKNEFILE</sequence>
<protein>
    <recommendedName>
        <fullName evidence="6">HAT C-terminal dimerisation domain-containing protein</fullName>
    </recommendedName>
</protein>
<dbReference type="InterPro" id="IPR012337">
    <property type="entry name" value="RNaseH-like_sf"/>
</dbReference>
<keyword evidence="3" id="KW-0863">Zinc-finger</keyword>
<dbReference type="GO" id="GO:0008270">
    <property type="term" value="F:zinc ion binding"/>
    <property type="evidence" value="ECO:0007669"/>
    <property type="project" value="UniProtKB-KW"/>
</dbReference>
<dbReference type="PANTHER" id="PTHR46481">
    <property type="entry name" value="ZINC FINGER BED DOMAIN-CONTAINING PROTEIN 4"/>
    <property type="match status" value="1"/>
</dbReference>
<evidence type="ECO:0000313" key="7">
    <source>
        <dbReference type="EMBL" id="KAL3314079.1"/>
    </source>
</evidence>
<keyword evidence="5" id="KW-0539">Nucleus</keyword>
<reference evidence="7 8" key="1">
    <citation type="submission" date="2024-11" db="EMBL/GenBank/DDBJ databases">
        <title>Adaptive evolution of stress response genes in parasites aligns with host niche diversity.</title>
        <authorList>
            <person name="Hahn C."/>
            <person name="Resl P."/>
        </authorList>
    </citation>
    <scope>NUCLEOTIDE SEQUENCE [LARGE SCALE GENOMIC DNA]</scope>
    <source>
        <strain evidence="7">EGGRZ-B1_66</strain>
        <tissue evidence="7">Body</tissue>
    </source>
</reference>
<evidence type="ECO:0000256" key="4">
    <source>
        <dbReference type="ARBA" id="ARBA00022833"/>
    </source>
</evidence>
<dbReference type="PANTHER" id="PTHR46481:SF10">
    <property type="entry name" value="ZINC FINGER BED DOMAIN-CONTAINING PROTEIN 39"/>
    <property type="match status" value="1"/>
</dbReference>
<evidence type="ECO:0000256" key="5">
    <source>
        <dbReference type="ARBA" id="ARBA00023242"/>
    </source>
</evidence>
<dbReference type="InterPro" id="IPR008906">
    <property type="entry name" value="HATC_C_dom"/>
</dbReference>
<name>A0ABD2Q3E9_9PLAT</name>
<dbReference type="InterPro" id="IPR052035">
    <property type="entry name" value="ZnF_BED_domain_contain"/>
</dbReference>
<dbReference type="Proteomes" id="UP001626550">
    <property type="component" value="Unassembled WGS sequence"/>
</dbReference>
<keyword evidence="8" id="KW-1185">Reference proteome</keyword>
<keyword evidence="4" id="KW-0862">Zinc</keyword>
<evidence type="ECO:0000256" key="3">
    <source>
        <dbReference type="ARBA" id="ARBA00022771"/>
    </source>
</evidence>
<evidence type="ECO:0000259" key="6">
    <source>
        <dbReference type="Pfam" id="PF05699"/>
    </source>
</evidence>
<evidence type="ECO:0000256" key="2">
    <source>
        <dbReference type="ARBA" id="ARBA00022723"/>
    </source>
</evidence>
<evidence type="ECO:0000313" key="8">
    <source>
        <dbReference type="Proteomes" id="UP001626550"/>
    </source>
</evidence>
<gene>
    <name evidence="7" type="ORF">Ciccas_007310</name>
</gene>
<dbReference type="SUPFAM" id="SSF53098">
    <property type="entry name" value="Ribonuclease H-like"/>
    <property type="match status" value="1"/>
</dbReference>
<feature type="domain" description="HAT C-terminal dimerisation" evidence="6">
    <location>
        <begin position="340"/>
        <end position="415"/>
    </location>
</feature>
<dbReference type="Pfam" id="PF05699">
    <property type="entry name" value="Dimer_Tnp_hAT"/>
    <property type="match status" value="1"/>
</dbReference>
<comment type="subcellular location">
    <subcellularLocation>
        <location evidence="1">Nucleus</location>
    </subcellularLocation>
</comment>